<evidence type="ECO:0000313" key="2">
    <source>
        <dbReference type="Proteomes" id="UP000829398"/>
    </source>
</evidence>
<protein>
    <submittedName>
        <fullName evidence="1">Protein SRG1</fullName>
    </submittedName>
</protein>
<dbReference type="EMBL" id="CM039171">
    <property type="protein sequence ID" value="KAH9797564.1"/>
    <property type="molecule type" value="Genomic_DNA"/>
</dbReference>
<accession>A0ACB8NHF8</accession>
<name>A0ACB8NHF8_CITSI</name>
<keyword evidence="2" id="KW-1185">Reference proteome</keyword>
<organism evidence="1 2">
    <name type="scientific">Citrus sinensis</name>
    <name type="common">Sweet orange</name>
    <name type="synonym">Citrus aurantium var. sinensis</name>
    <dbReference type="NCBI Taxonomy" id="2711"/>
    <lineage>
        <taxon>Eukaryota</taxon>
        <taxon>Viridiplantae</taxon>
        <taxon>Streptophyta</taxon>
        <taxon>Embryophyta</taxon>
        <taxon>Tracheophyta</taxon>
        <taxon>Spermatophyta</taxon>
        <taxon>Magnoliopsida</taxon>
        <taxon>eudicotyledons</taxon>
        <taxon>Gunneridae</taxon>
        <taxon>Pentapetalae</taxon>
        <taxon>rosids</taxon>
        <taxon>malvids</taxon>
        <taxon>Sapindales</taxon>
        <taxon>Rutaceae</taxon>
        <taxon>Aurantioideae</taxon>
        <taxon>Citrus</taxon>
    </lineage>
</organism>
<gene>
    <name evidence="1" type="ORF">KPL71_005907</name>
</gene>
<sequence length="344" mass="37872">MASSSESAAGLEGSESSIPSVQALMIKNPDKLTVPQCFLRADQEPPNFSNGGAHHFPSIPVPTIDLECLLSEEDTNSQLDNLRAICKEWGIFQLVNHGIGSSLLEKLKHDMVEFYKLPIEEKMRYQRKPGDAEGYGSVAGSDGILDWGDRKTLESYVQELQKLSMELLGAMGKALKMDAKEMEEMFEDGRQSVRMAYYPPCPTPGQVMGLAPHSDASGITILHQVNGVDGLEIKKDGVWIPAHILPDALLVNVGDILEIMSNGVYRSVEHRATVNSVKERISIAFFVSPKFDAQVGPATSLISPENPPLFIRVGMEEFVKTFFSHKLNGKSYLECMKIDNSRGS</sequence>
<comment type="caution">
    <text evidence="1">The sequence shown here is derived from an EMBL/GenBank/DDBJ whole genome shotgun (WGS) entry which is preliminary data.</text>
</comment>
<evidence type="ECO:0000313" key="1">
    <source>
        <dbReference type="EMBL" id="KAH9797564.1"/>
    </source>
</evidence>
<proteinExistence type="predicted"/>
<dbReference type="Proteomes" id="UP000829398">
    <property type="component" value="Chromosome 2"/>
</dbReference>
<reference evidence="2" key="1">
    <citation type="journal article" date="2023" name="Hortic. Res.">
        <title>A chromosome-level phased genome enabling allele-level studies in sweet orange: a case study on citrus Huanglongbing tolerance.</title>
        <authorList>
            <person name="Wu B."/>
            <person name="Yu Q."/>
            <person name="Deng Z."/>
            <person name="Duan Y."/>
            <person name="Luo F."/>
            <person name="Gmitter F. Jr."/>
        </authorList>
    </citation>
    <scope>NUCLEOTIDE SEQUENCE [LARGE SCALE GENOMIC DNA]</scope>
    <source>
        <strain evidence="2">cv. Valencia</strain>
    </source>
</reference>